<keyword evidence="4" id="KW-0032">Aminotransferase</keyword>
<dbReference type="Gene3D" id="3.40.50.620">
    <property type="entry name" value="HUPs"/>
    <property type="match status" value="1"/>
</dbReference>
<dbReference type="InterPro" id="IPR029055">
    <property type="entry name" value="Ntn_hydrolases_N"/>
</dbReference>
<dbReference type="InterPro" id="IPR014729">
    <property type="entry name" value="Rossmann-like_a/b/a_fold"/>
</dbReference>
<dbReference type="SUPFAM" id="SSF52402">
    <property type="entry name" value="Adenine nucleotide alpha hydrolases-like"/>
    <property type="match status" value="1"/>
</dbReference>
<keyword evidence="6" id="KW-0315">Glutamine amidotransferase</keyword>
<name>A0A1F7F4Z5_UNCRA</name>
<evidence type="ECO:0000256" key="1">
    <source>
        <dbReference type="ARBA" id="ARBA00001031"/>
    </source>
</evidence>
<dbReference type="PANTHER" id="PTHR10937">
    <property type="entry name" value="GLUCOSAMINE--FRUCTOSE-6-PHOSPHATE AMINOTRANSFERASE, ISOMERIZING"/>
    <property type="match status" value="1"/>
</dbReference>
<sequence>MCGIFGFVQPGHTGARAINSTRIIQQLFLLSESRGKEASGFASAQNDRIYLCKIPQPSHVMVASRDFKDMFGPARFRENSAIAMLGHTRLVTHGYEHDNRNNQPVVRDQVVAVHNGIIVNVQDLWNKSQNLQKTTNLDSEIIPAIIGTSLSAGNTVLTSLRTLYASIFGVANIALLFSKWKNLALATNNGSLYYISDPSFFMFASESIILKTILDKCGHKPYITQKSILQLKPNTCGALNTETMAWSIDSLAAGYGEEFPYMGHADPACEIFEPCQYTGPVTVINRSLEHGFPETPERLIRTWEERRQRIQALRRCSKCLLPETHPFISFSNDGICNYCESHCSLPVKGLEAFEKIVEAVCLKTGHRRCLVPFSGGRDSSYVLHLVKTRLRLEPLAFSYDWGMITDLARRNQSRLCGKLGVEHILISADIRKKRENIRKNVLAWLNKPDLGTVPLFMAGDKQYFYHANKLMETYGLTLSVFGENLLETTNFKSGFCGIRPNFIKQNTYGLQMGCKIRMVAYYLKKMIGNTSFFNASLFDSASAFASYYLIRHNNVNLYEYIPWDEKEIISVLRSAYDWEVDPETALTWRIGDGTAAFYNYIYYMIAGFTENDAFRSNQIRQGLLTRENGLKLIEAENEPRWEALKRYCATIGVSFNETVGRINSVSPLFTQEAWRPDCSSL</sequence>
<keyword evidence="5" id="KW-0808">Transferase</keyword>
<dbReference type="GO" id="GO:0004360">
    <property type="term" value="F:glutamine-fructose-6-phosphate transaminase (isomerizing) activity"/>
    <property type="evidence" value="ECO:0007669"/>
    <property type="project" value="UniProtKB-EC"/>
</dbReference>
<comment type="caution">
    <text evidence="8">The sequence shown here is derived from an EMBL/GenBank/DDBJ whole genome shotgun (WGS) entry which is preliminary data.</text>
</comment>
<dbReference type="EC" id="2.6.1.16" evidence="2"/>
<dbReference type="GO" id="GO:0006487">
    <property type="term" value="P:protein N-linked glycosylation"/>
    <property type="evidence" value="ECO:0007669"/>
    <property type="project" value="TreeGrafter"/>
</dbReference>
<reference evidence="8 9" key="1">
    <citation type="journal article" date="2016" name="Nat. Commun.">
        <title>Thousands of microbial genomes shed light on interconnected biogeochemical processes in an aquifer system.</title>
        <authorList>
            <person name="Anantharaman K."/>
            <person name="Brown C.T."/>
            <person name="Hug L.A."/>
            <person name="Sharon I."/>
            <person name="Castelle C.J."/>
            <person name="Probst A.J."/>
            <person name="Thomas B.C."/>
            <person name="Singh A."/>
            <person name="Wilkins M.J."/>
            <person name="Karaoz U."/>
            <person name="Brodie E.L."/>
            <person name="Williams K.H."/>
            <person name="Hubbard S.S."/>
            <person name="Banfield J.F."/>
        </authorList>
    </citation>
    <scope>NUCLEOTIDE SEQUENCE [LARGE SCALE GENOMIC DNA]</scope>
</reference>
<evidence type="ECO:0000259" key="7">
    <source>
        <dbReference type="PROSITE" id="PS51278"/>
    </source>
</evidence>
<dbReference type="Pfam" id="PF13522">
    <property type="entry name" value="GATase_6"/>
    <property type="match status" value="1"/>
</dbReference>
<dbReference type="InterPro" id="IPR017932">
    <property type="entry name" value="GATase_2_dom"/>
</dbReference>
<dbReference type="GO" id="GO:0006047">
    <property type="term" value="P:UDP-N-acetylglucosamine metabolic process"/>
    <property type="evidence" value="ECO:0007669"/>
    <property type="project" value="TreeGrafter"/>
</dbReference>
<accession>A0A1F7F4Z5</accession>
<evidence type="ECO:0000256" key="2">
    <source>
        <dbReference type="ARBA" id="ARBA00012916"/>
    </source>
</evidence>
<evidence type="ECO:0000313" key="9">
    <source>
        <dbReference type="Proteomes" id="UP000179243"/>
    </source>
</evidence>
<evidence type="ECO:0000256" key="4">
    <source>
        <dbReference type="ARBA" id="ARBA00022576"/>
    </source>
</evidence>
<dbReference type="CDD" id="cd00352">
    <property type="entry name" value="Gn_AT_II"/>
    <property type="match status" value="1"/>
</dbReference>
<dbReference type="Gene3D" id="3.60.20.10">
    <property type="entry name" value="Glutamine Phosphoribosylpyrophosphate, subunit 1, domain 1"/>
    <property type="match status" value="1"/>
</dbReference>
<dbReference type="PANTHER" id="PTHR10937:SF0">
    <property type="entry name" value="GLUTAMINE--FRUCTOSE-6-PHOSPHATE TRANSAMINASE (ISOMERIZING)"/>
    <property type="match status" value="1"/>
</dbReference>
<evidence type="ECO:0000313" key="8">
    <source>
        <dbReference type="EMBL" id="OGK01586.1"/>
    </source>
</evidence>
<dbReference type="SUPFAM" id="SSF56235">
    <property type="entry name" value="N-terminal nucleophile aminohydrolases (Ntn hydrolases)"/>
    <property type="match status" value="1"/>
</dbReference>
<dbReference type="Proteomes" id="UP000179243">
    <property type="component" value="Unassembled WGS sequence"/>
</dbReference>
<organism evidence="8 9">
    <name type="scientific">Candidatus Raymondbacteria bacterium RIFOXYD12_FULL_49_13</name>
    <dbReference type="NCBI Taxonomy" id="1817890"/>
    <lineage>
        <taxon>Bacteria</taxon>
        <taxon>Raymondiibacteriota</taxon>
    </lineage>
</organism>
<gene>
    <name evidence="8" type="ORF">A2519_05950</name>
</gene>
<evidence type="ECO:0000256" key="6">
    <source>
        <dbReference type="ARBA" id="ARBA00022962"/>
    </source>
</evidence>
<dbReference type="AlphaFoldDB" id="A0A1F7F4Z5"/>
<evidence type="ECO:0000256" key="3">
    <source>
        <dbReference type="ARBA" id="ARBA00016090"/>
    </source>
</evidence>
<dbReference type="GO" id="GO:0006002">
    <property type="term" value="P:fructose 6-phosphate metabolic process"/>
    <property type="evidence" value="ECO:0007669"/>
    <property type="project" value="TreeGrafter"/>
</dbReference>
<protein>
    <recommendedName>
        <fullName evidence="3">Glutamine--fructose-6-phosphate aminotransferase [isomerizing]</fullName>
        <ecNumber evidence="2">2.6.1.16</ecNumber>
    </recommendedName>
</protein>
<comment type="catalytic activity">
    <reaction evidence="1">
        <text>D-fructose 6-phosphate + L-glutamine = D-glucosamine 6-phosphate + L-glutamate</text>
        <dbReference type="Rhea" id="RHEA:13237"/>
        <dbReference type="ChEBI" id="CHEBI:29985"/>
        <dbReference type="ChEBI" id="CHEBI:58359"/>
        <dbReference type="ChEBI" id="CHEBI:58725"/>
        <dbReference type="ChEBI" id="CHEBI:61527"/>
        <dbReference type="EC" id="2.6.1.16"/>
    </reaction>
</comment>
<proteinExistence type="predicted"/>
<dbReference type="EMBL" id="MFYX01000123">
    <property type="protein sequence ID" value="OGK01586.1"/>
    <property type="molecule type" value="Genomic_DNA"/>
</dbReference>
<dbReference type="PROSITE" id="PS51278">
    <property type="entry name" value="GATASE_TYPE_2"/>
    <property type="match status" value="1"/>
</dbReference>
<evidence type="ECO:0000256" key="5">
    <source>
        <dbReference type="ARBA" id="ARBA00022679"/>
    </source>
</evidence>
<feature type="domain" description="Glutamine amidotransferase type-2" evidence="7">
    <location>
        <begin position="2"/>
        <end position="242"/>
    </location>
</feature>